<keyword evidence="3" id="KW-0949">S-adenosyl-L-methionine</keyword>
<evidence type="ECO:0000313" key="10">
    <source>
        <dbReference type="EMBL" id="CEL60614.1"/>
    </source>
</evidence>
<evidence type="ECO:0000259" key="9">
    <source>
        <dbReference type="PROSITE" id="PS01358"/>
    </source>
</evidence>
<evidence type="ECO:0000256" key="3">
    <source>
        <dbReference type="ARBA" id="ARBA00022691"/>
    </source>
</evidence>
<evidence type="ECO:0000259" key="8">
    <source>
        <dbReference type="PROSITE" id="PS01357"/>
    </source>
</evidence>
<dbReference type="Proteomes" id="UP000059188">
    <property type="component" value="Unassembled WGS sequence"/>
</dbReference>
<feature type="region of interest" description="Disordered" evidence="7">
    <location>
        <begin position="162"/>
        <end position="223"/>
    </location>
</feature>
<proteinExistence type="predicted"/>
<dbReference type="Gene3D" id="3.90.1410.10">
    <property type="entry name" value="set domain protein methyltransferase, domain 1"/>
    <property type="match status" value="1"/>
</dbReference>
<dbReference type="InterPro" id="IPR000433">
    <property type="entry name" value="Znf_ZZ"/>
</dbReference>
<dbReference type="STRING" id="1108050.A0A0B7FUU3"/>
<evidence type="ECO:0000256" key="1">
    <source>
        <dbReference type="ARBA" id="ARBA00022603"/>
    </source>
</evidence>
<dbReference type="Gene3D" id="3.90.1420.10">
    <property type="entry name" value="Rubisco LSMT, substrate-binding domain"/>
    <property type="match status" value="1"/>
</dbReference>
<dbReference type="OrthoDB" id="341421at2759"/>
<feature type="region of interest" description="Disordered" evidence="7">
    <location>
        <begin position="448"/>
        <end position="477"/>
    </location>
</feature>
<dbReference type="SUPFAM" id="SSF57850">
    <property type="entry name" value="RING/U-box"/>
    <property type="match status" value="3"/>
</dbReference>
<feature type="compositionally biased region" description="Basic and acidic residues" evidence="7">
    <location>
        <begin position="185"/>
        <end position="202"/>
    </location>
</feature>
<dbReference type="PROSITE" id="PS01357">
    <property type="entry name" value="ZF_ZZ_1"/>
    <property type="match status" value="1"/>
</dbReference>
<evidence type="ECO:0000256" key="4">
    <source>
        <dbReference type="ARBA" id="ARBA00022723"/>
    </source>
</evidence>
<feature type="domain" description="RanBP2-type" evidence="9">
    <location>
        <begin position="624"/>
        <end position="643"/>
    </location>
</feature>
<dbReference type="InterPro" id="IPR001876">
    <property type="entry name" value="Znf_RanBP2"/>
</dbReference>
<dbReference type="PANTHER" id="PTHR13271">
    <property type="entry name" value="UNCHARACTERIZED PUTATIVE METHYLTRANSFERASE"/>
    <property type="match status" value="1"/>
</dbReference>
<gene>
    <name evidence="10" type="ORF">RSOLAG1IB_03852</name>
</gene>
<dbReference type="AlphaFoldDB" id="A0A0B7FUU3"/>
<feature type="compositionally biased region" description="Acidic residues" evidence="7">
    <location>
        <begin position="207"/>
        <end position="223"/>
    </location>
</feature>
<dbReference type="InterPro" id="IPR043145">
    <property type="entry name" value="Znf_ZZ_sf"/>
</dbReference>
<dbReference type="InterPro" id="IPR050600">
    <property type="entry name" value="SETD3_SETD6_MTase"/>
</dbReference>
<keyword evidence="5" id="KW-0863">Zinc-finger</keyword>
<dbReference type="GO" id="GO:0016279">
    <property type="term" value="F:protein-lysine N-methyltransferase activity"/>
    <property type="evidence" value="ECO:0007669"/>
    <property type="project" value="TreeGrafter"/>
</dbReference>
<keyword evidence="6" id="KW-0862">Zinc</keyword>
<dbReference type="InterPro" id="IPR036464">
    <property type="entry name" value="Rubisco_LSMT_subst-bd_sf"/>
</dbReference>
<keyword evidence="4" id="KW-0479">Metal-binding</keyword>
<dbReference type="GO" id="GO:0005634">
    <property type="term" value="C:nucleus"/>
    <property type="evidence" value="ECO:0007669"/>
    <property type="project" value="TreeGrafter"/>
</dbReference>
<dbReference type="SUPFAM" id="SSF82199">
    <property type="entry name" value="SET domain"/>
    <property type="match status" value="1"/>
</dbReference>
<reference evidence="10 11" key="1">
    <citation type="submission" date="2014-11" db="EMBL/GenBank/DDBJ databases">
        <authorList>
            <person name="Wibberg Daniel"/>
        </authorList>
    </citation>
    <scope>NUCLEOTIDE SEQUENCE [LARGE SCALE GENOMIC DNA]</scope>
    <source>
        <strain evidence="10">Rhizoctonia solani AG1-IB 7/3/14</strain>
    </source>
</reference>
<dbReference type="PROSITE" id="PS01358">
    <property type="entry name" value="ZF_RANBP2_1"/>
    <property type="match status" value="2"/>
</dbReference>
<keyword evidence="1 10" id="KW-0489">Methyltransferase</keyword>
<evidence type="ECO:0000256" key="6">
    <source>
        <dbReference type="ARBA" id="ARBA00022833"/>
    </source>
</evidence>
<evidence type="ECO:0000256" key="7">
    <source>
        <dbReference type="SAM" id="MobiDB-lite"/>
    </source>
</evidence>
<protein>
    <submittedName>
        <fullName evidence="10">N-lysine methyltransferase SETD6</fullName>
    </submittedName>
</protein>
<accession>A0A0B7FUU3</accession>
<dbReference type="SMART" id="SM00291">
    <property type="entry name" value="ZnF_ZZ"/>
    <property type="match status" value="4"/>
</dbReference>
<keyword evidence="2 10" id="KW-0808">Transferase</keyword>
<dbReference type="EMBL" id="LN679104">
    <property type="protein sequence ID" value="CEL60614.1"/>
    <property type="molecule type" value="Genomic_DNA"/>
</dbReference>
<dbReference type="GO" id="GO:0008270">
    <property type="term" value="F:zinc ion binding"/>
    <property type="evidence" value="ECO:0007669"/>
    <property type="project" value="UniProtKB-KW"/>
</dbReference>
<evidence type="ECO:0000256" key="5">
    <source>
        <dbReference type="ARBA" id="ARBA00022771"/>
    </source>
</evidence>
<dbReference type="PANTHER" id="PTHR13271:SF34">
    <property type="entry name" value="N-LYSINE METHYLTRANSFERASE SETD6"/>
    <property type="match status" value="1"/>
</dbReference>
<sequence length="750" mass="83826">MRIGEIEGCGFAALAVKDISKGHVLFEIPRNILLSTRTCTLKSHLTAKEWEGLGKGWTPLILCMMWEAAKGSESIWEGYLDTMPICFDTPMFWPIADLEELRGTSIAEKVGREEAEKDYVDRLAPLLKARPDLFLPSQLDAHYTLEQFHIMGSRILSRSFHVEEDETEKEEAEGANPDVSMESSKSMDVDRSREEENPHIEAQEGQNETEQEEYGDSDSEDGERVEDVAMVPMADMLNARYGGENAKLFYEPSVLKMVTTKAIAAGDQIWNTYGDPPNSDLLRRYGYVDELGKGLDIVEIQGSLVVECAASYLSLSPEQQKERVDWWLEMGGDDTFTLDTSTLLPSELLSFAQLLLLSDSDWTKTQEKEKPPKPKSDNVKKCAKSALEKRMGLYPTTVEGQTRHSHTTRSLITPHRFGGLILTSAPLPALYLPTTPFNMGLFDFLPGKEKPSEHATNRPAESTSSGAPPPANLDAPPAYHSIGGPAIKTSTAHDAAAAYNHIHQGDNEDAAVWSCRGCGVTNAPVRYKCILCHSFSLCFECHKNPTEHHTKHAPHNFALVTTAEGIWGCDGCGTRDAPLRAKCRSCPDSDLCLDCFTGRGVANVHPAHPREEDFTWALYSDAVWECEGCGSKNGDLAFKCRSCRDLNLCPTCFGSVEKHHKLHSSQSDYMPVISLNRWWKCESCGTPQEKLIEKKRASVRWDCKHCQNDSLCSKCFEKVDKKHKKHPRAEDFAAVFYLDIGKNWDLFRSW</sequence>
<dbReference type="Pfam" id="PF00569">
    <property type="entry name" value="ZZ"/>
    <property type="match status" value="3"/>
</dbReference>
<dbReference type="InterPro" id="IPR046341">
    <property type="entry name" value="SET_dom_sf"/>
</dbReference>
<keyword evidence="11" id="KW-1185">Reference proteome</keyword>
<feature type="domain" description="ZZ-type" evidence="8">
    <location>
        <begin position="515"/>
        <end position="541"/>
    </location>
</feature>
<dbReference type="Gene3D" id="3.30.60.90">
    <property type="match status" value="4"/>
</dbReference>
<organism evidence="10 11">
    <name type="scientific">Thanatephorus cucumeris (strain AG1-IB / isolate 7/3/14)</name>
    <name type="common">Lettuce bottom rot fungus</name>
    <name type="synonym">Rhizoctonia solani</name>
    <dbReference type="NCBI Taxonomy" id="1108050"/>
    <lineage>
        <taxon>Eukaryota</taxon>
        <taxon>Fungi</taxon>
        <taxon>Dikarya</taxon>
        <taxon>Basidiomycota</taxon>
        <taxon>Agaricomycotina</taxon>
        <taxon>Agaricomycetes</taxon>
        <taxon>Cantharellales</taxon>
        <taxon>Ceratobasidiaceae</taxon>
        <taxon>Rhizoctonia</taxon>
        <taxon>Rhizoctonia solani AG-1</taxon>
    </lineage>
</organism>
<name>A0A0B7FUU3_THACB</name>
<feature type="compositionally biased region" description="Acidic residues" evidence="7">
    <location>
        <begin position="163"/>
        <end position="173"/>
    </location>
</feature>
<evidence type="ECO:0000256" key="2">
    <source>
        <dbReference type="ARBA" id="ARBA00022679"/>
    </source>
</evidence>
<evidence type="ECO:0000313" key="11">
    <source>
        <dbReference type="Proteomes" id="UP000059188"/>
    </source>
</evidence>
<feature type="domain" description="RanBP2-type" evidence="9">
    <location>
        <begin position="513"/>
        <end position="532"/>
    </location>
</feature>
<dbReference type="GO" id="GO:0032259">
    <property type="term" value="P:methylation"/>
    <property type="evidence" value="ECO:0007669"/>
    <property type="project" value="UniProtKB-KW"/>
</dbReference>
<dbReference type="SUPFAM" id="SSF81822">
    <property type="entry name" value="RuBisCo LSMT C-terminal, substrate-binding domain"/>
    <property type="match status" value="1"/>
</dbReference>